<dbReference type="EMBL" id="AVOT02002400">
    <property type="protein sequence ID" value="MBW0470221.1"/>
    <property type="molecule type" value="Genomic_DNA"/>
</dbReference>
<proteinExistence type="predicted"/>
<evidence type="ECO:0000313" key="3">
    <source>
        <dbReference type="Proteomes" id="UP000765509"/>
    </source>
</evidence>
<feature type="region of interest" description="Disordered" evidence="1">
    <location>
        <begin position="37"/>
        <end position="102"/>
    </location>
</feature>
<feature type="compositionally biased region" description="Basic residues" evidence="1">
    <location>
        <begin position="83"/>
        <end position="102"/>
    </location>
</feature>
<comment type="caution">
    <text evidence="2">The sequence shown here is derived from an EMBL/GenBank/DDBJ whole genome shotgun (WGS) entry which is preliminary data.</text>
</comment>
<dbReference type="Proteomes" id="UP000765509">
    <property type="component" value="Unassembled WGS sequence"/>
</dbReference>
<keyword evidence="3" id="KW-1185">Reference proteome</keyword>
<dbReference type="AlphaFoldDB" id="A0A9Q3BQ46"/>
<protein>
    <submittedName>
        <fullName evidence="2">Uncharacterized protein</fullName>
    </submittedName>
</protein>
<sequence length="123" mass="14259">MVPEKTQDPLKAWTPMSWKGKVQKIKACFKSQIILSEDQKKELDQKKDNSPVEAPQASESKNPLKQAPNKGKQAPRRNEKGKAKVKWKKHYPQNYRTPKKKSTAMNNVFNMARAFMECKNKEE</sequence>
<evidence type="ECO:0000256" key="1">
    <source>
        <dbReference type="SAM" id="MobiDB-lite"/>
    </source>
</evidence>
<reference evidence="2" key="1">
    <citation type="submission" date="2021-03" db="EMBL/GenBank/DDBJ databases">
        <title>Draft genome sequence of rust myrtle Austropuccinia psidii MF-1, a brazilian biotype.</title>
        <authorList>
            <person name="Quecine M.C."/>
            <person name="Pachon D.M.R."/>
            <person name="Bonatelli M.L."/>
            <person name="Correr F.H."/>
            <person name="Franceschini L.M."/>
            <person name="Leite T.F."/>
            <person name="Margarido G.R.A."/>
            <person name="Almeida C.A."/>
            <person name="Ferrarezi J.A."/>
            <person name="Labate C.A."/>
        </authorList>
    </citation>
    <scope>NUCLEOTIDE SEQUENCE</scope>
    <source>
        <strain evidence="2">MF-1</strain>
    </source>
</reference>
<gene>
    <name evidence="2" type="ORF">O181_009936</name>
</gene>
<evidence type="ECO:0000313" key="2">
    <source>
        <dbReference type="EMBL" id="MBW0470221.1"/>
    </source>
</evidence>
<accession>A0A9Q3BQ46</accession>
<feature type="compositionally biased region" description="Basic and acidic residues" evidence="1">
    <location>
        <begin position="37"/>
        <end position="50"/>
    </location>
</feature>
<organism evidence="2 3">
    <name type="scientific">Austropuccinia psidii MF-1</name>
    <dbReference type="NCBI Taxonomy" id="1389203"/>
    <lineage>
        <taxon>Eukaryota</taxon>
        <taxon>Fungi</taxon>
        <taxon>Dikarya</taxon>
        <taxon>Basidiomycota</taxon>
        <taxon>Pucciniomycotina</taxon>
        <taxon>Pucciniomycetes</taxon>
        <taxon>Pucciniales</taxon>
        <taxon>Sphaerophragmiaceae</taxon>
        <taxon>Austropuccinia</taxon>
    </lineage>
</organism>
<name>A0A9Q3BQ46_9BASI</name>